<dbReference type="EMBL" id="KZ454991">
    <property type="protein sequence ID" value="PKI83773.1"/>
    <property type="molecule type" value="Genomic_DNA"/>
</dbReference>
<evidence type="ECO:0000313" key="2">
    <source>
        <dbReference type="EMBL" id="PKI83773.1"/>
    </source>
</evidence>
<dbReference type="Gene3D" id="3.30.930.10">
    <property type="entry name" value="Bira Bifunctional Protein, Domain 2"/>
    <property type="match status" value="1"/>
</dbReference>
<keyword evidence="3" id="KW-1185">Reference proteome</keyword>
<dbReference type="InterPro" id="IPR004143">
    <property type="entry name" value="BPL_LPL_catalytic"/>
</dbReference>
<evidence type="ECO:0000313" key="3">
    <source>
        <dbReference type="Proteomes" id="UP000232875"/>
    </source>
</evidence>
<dbReference type="InterPro" id="IPR045864">
    <property type="entry name" value="aa-tRNA-synth_II/BPL/LPL"/>
</dbReference>
<dbReference type="PROSITE" id="PS51733">
    <property type="entry name" value="BPL_LPL_CATALYTIC"/>
    <property type="match status" value="1"/>
</dbReference>
<dbReference type="SUPFAM" id="SSF55681">
    <property type="entry name" value="Class II aaRS and biotin synthetases"/>
    <property type="match status" value="1"/>
</dbReference>
<feature type="domain" description="BPL/LPL catalytic" evidence="1">
    <location>
        <begin position="339"/>
        <end position="548"/>
    </location>
</feature>
<dbReference type="Proteomes" id="UP000232875">
    <property type="component" value="Unassembled WGS sequence"/>
</dbReference>
<reference evidence="2 3" key="1">
    <citation type="submission" date="2017-10" db="EMBL/GenBank/DDBJ databases">
        <title>A novel species of cold-tolerant Malassezia isolated from bats.</title>
        <authorList>
            <person name="Lorch J.M."/>
            <person name="Palmer J.M."/>
            <person name="Vanderwolf K.J."/>
            <person name="Schmidt K.Z."/>
            <person name="Verant M.L."/>
            <person name="Weller T.J."/>
            <person name="Blehert D.S."/>
        </authorList>
    </citation>
    <scope>NUCLEOTIDE SEQUENCE [LARGE SCALE GENOMIC DNA]</scope>
    <source>
        <strain evidence="2 3">NWHC:44797-103</strain>
    </source>
</reference>
<name>A0A2N1JB44_9BASI</name>
<dbReference type="AlphaFoldDB" id="A0A2N1JB44"/>
<dbReference type="STRING" id="2020962.A0A2N1JB44"/>
<dbReference type="GO" id="GO:0005737">
    <property type="term" value="C:cytoplasm"/>
    <property type="evidence" value="ECO:0007669"/>
    <property type="project" value="TreeGrafter"/>
</dbReference>
<evidence type="ECO:0000259" key="1">
    <source>
        <dbReference type="PROSITE" id="PS51733"/>
    </source>
</evidence>
<dbReference type="InterPro" id="IPR019197">
    <property type="entry name" value="Biotin-prot_ligase_N"/>
</dbReference>
<dbReference type="Pfam" id="PF03099">
    <property type="entry name" value="BPL_LplA_LipB"/>
    <property type="match status" value="1"/>
</dbReference>
<accession>A0A2N1JB44</accession>
<proteinExistence type="predicted"/>
<dbReference type="Pfam" id="PF09825">
    <property type="entry name" value="BPL_N"/>
    <property type="match status" value="1"/>
</dbReference>
<dbReference type="PANTHER" id="PTHR12835:SF5">
    <property type="entry name" value="BIOTIN--PROTEIN LIGASE"/>
    <property type="match status" value="1"/>
</dbReference>
<dbReference type="PANTHER" id="PTHR12835">
    <property type="entry name" value="BIOTIN PROTEIN LIGASE"/>
    <property type="match status" value="1"/>
</dbReference>
<dbReference type="GO" id="GO:0004077">
    <property type="term" value="F:biotin--[biotin carboxyl-carrier protein] ligase activity"/>
    <property type="evidence" value="ECO:0007669"/>
    <property type="project" value="TreeGrafter"/>
</dbReference>
<protein>
    <submittedName>
        <fullName evidence="2">Bpl1p</fullName>
    </submittedName>
</protein>
<gene>
    <name evidence="2" type="primary">BPL1</name>
    <name evidence="2" type="ORF">MVES_002573</name>
</gene>
<sequence>MSKLLVLDGVGDASDAARSAMAHIAGHAYDVQATDASVLACDPWAQSTALVVLPDAAPAVYTEAMQRVHTLAGGKKTRVHAALLPYILCGGSVLAMGGAATFACPDMAGDASMHGGPSAVLGHACSAEVLETFEGAPGRASRVVLCRVGQGKVLLVGCGTLCANNAPALAPWLGQALGLDVASTAPRSITNPPRLTPWLLASRSQALLDQFTAPLTASPFWDISQRAPFLHRALSAWRLVANVHDTHSDYAIVQCAAPAKALPALTDACLNADYALYQDALARVPNVLVVLGPDARLLMPDDAAQASRVAPYFVLPHYFDALQRARAAMRHCPMPWPHTPSEQVGDLLLYGQVVTSTQTMLEKNAAFLRACPLGTTLVATHQVAPRARGSNAWISPCGCLQFSTRLALPARAGAKAVFLQYLVALAVVYGLSTLMGPTGACLQGRIRIKWPNDVYAQVPEKPADGVCVTRTEHGETRHYVKIGGILVHALYMQGKYDLVVGCGVNCLNEQPTTSISKLVRAYGSGEVTQEQCAGAIFAAFDSLVHAFQAAHYSFAPFAKAYQAAWLHDDQEIGLEDHGNVRVRVVGLTSDYGLLRTAPLGAAVRASDAEAWGDATQPGFIDLQPDGNSFDMLQNMMRTKT</sequence>
<dbReference type="OrthoDB" id="10250105at2759"/>
<organism evidence="2 3">
    <name type="scientific">Malassezia vespertilionis</name>
    <dbReference type="NCBI Taxonomy" id="2020962"/>
    <lineage>
        <taxon>Eukaryota</taxon>
        <taxon>Fungi</taxon>
        <taxon>Dikarya</taxon>
        <taxon>Basidiomycota</taxon>
        <taxon>Ustilaginomycotina</taxon>
        <taxon>Malasseziomycetes</taxon>
        <taxon>Malasseziales</taxon>
        <taxon>Malasseziaceae</taxon>
        <taxon>Malassezia</taxon>
    </lineage>
</organism>